<dbReference type="Gene3D" id="2.60.40.2730">
    <property type="match status" value="1"/>
</dbReference>
<feature type="chain" id="PRO_5019151037" evidence="1">
    <location>
        <begin position="27"/>
        <end position="792"/>
    </location>
</feature>
<dbReference type="Gene3D" id="2.30.30.1270">
    <property type="match status" value="1"/>
</dbReference>
<dbReference type="AlphaFoldDB" id="A0A412NAL9"/>
<dbReference type="Gene3D" id="2.60.40.60">
    <property type="entry name" value="Cadherins"/>
    <property type="match status" value="1"/>
</dbReference>
<dbReference type="Pfam" id="PF16319">
    <property type="entry name" value="SGBP_BT4661-like"/>
    <property type="match status" value="1"/>
</dbReference>
<dbReference type="Gene3D" id="2.60.40.2720">
    <property type="match status" value="1"/>
</dbReference>
<evidence type="ECO:0000313" key="3">
    <source>
        <dbReference type="Proteomes" id="UP000285159"/>
    </source>
</evidence>
<keyword evidence="1" id="KW-0732">Signal</keyword>
<proteinExistence type="predicted"/>
<accession>A0A412NAL9</accession>
<comment type="caution">
    <text evidence="2">The sequence shown here is derived from an EMBL/GenBank/DDBJ whole genome shotgun (WGS) entry which is preliminary data.</text>
</comment>
<gene>
    <name evidence="2" type="ORF">DWX38_00385</name>
</gene>
<dbReference type="EMBL" id="QRWP01000001">
    <property type="protein sequence ID" value="RGT35467.1"/>
    <property type="molecule type" value="Genomic_DNA"/>
</dbReference>
<dbReference type="Gene3D" id="2.60.40.2710">
    <property type="match status" value="1"/>
</dbReference>
<feature type="signal peptide" evidence="1">
    <location>
        <begin position="1"/>
        <end position="26"/>
    </location>
</feature>
<protein>
    <submittedName>
        <fullName evidence="2">DUF4958 domain-containing protein</fullName>
    </submittedName>
</protein>
<dbReference type="Gene3D" id="2.60.40.10">
    <property type="entry name" value="Immunoglobulins"/>
    <property type="match status" value="1"/>
</dbReference>
<dbReference type="InterPro" id="IPR032529">
    <property type="entry name" value="BT4661-like"/>
</dbReference>
<organism evidence="2 3">
    <name type="scientific">Bacteroides clarus</name>
    <dbReference type="NCBI Taxonomy" id="626929"/>
    <lineage>
        <taxon>Bacteria</taxon>
        <taxon>Pseudomonadati</taxon>
        <taxon>Bacteroidota</taxon>
        <taxon>Bacteroidia</taxon>
        <taxon>Bacteroidales</taxon>
        <taxon>Bacteroidaceae</taxon>
        <taxon>Bacteroides</taxon>
    </lineage>
</organism>
<reference evidence="2 3" key="1">
    <citation type="submission" date="2018-08" db="EMBL/GenBank/DDBJ databases">
        <title>A genome reference for cultivated species of the human gut microbiota.</title>
        <authorList>
            <person name="Zou Y."/>
            <person name="Xue W."/>
            <person name="Luo G."/>
        </authorList>
    </citation>
    <scope>NUCLEOTIDE SEQUENCE [LARGE SCALE GENOMIC DNA]</scope>
    <source>
        <strain evidence="2 3">AF19-1AC</strain>
    </source>
</reference>
<dbReference type="RefSeq" id="WP_118466556.1">
    <property type="nucleotide sequence ID" value="NZ_QRWP01000001.1"/>
</dbReference>
<dbReference type="Proteomes" id="UP000285159">
    <property type="component" value="Unassembled WGS sequence"/>
</dbReference>
<dbReference type="InterPro" id="IPR013783">
    <property type="entry name" value="Ig-like_fold"/>
</dbReference>
<sequence length="792" mass="88316">MKSKLLSTFGTLRVLMVAALTVFCVSCDKTETTDSTGFILYYMGVTDIGPGLSYDLQAPAYKGSAPYDFTITNITLDEETFSNDENFVINTETGAIAIQNTGAIASGLYSISVGCYSNGKFFEFKDAVQVNMLLAAPEGVTIEPDKIIVVNQDEEKWAETSAQVTTEKDKHISILGYAIAQDESKPYLQYFDVTSTGKIIIKEGVTEDQLIAGEEYTLSLKLTTKVGDHMFADAVTFKIVSKPRKLVYSLNQTDYDLFEARLAGESSIPQLKGGKEDLKFAIKSINPEISGFSINEENGQISLPENHEVPANKDLIYSFTITVSNSYGSTDFESVYAAKVTDYVKPIDPDKFSYTTQNLYQLGGELTAERNPGFEGDAVEFSFAEENTDEEILAHKKNEIIKVDDGNGTITIANNHTLSAGSHEIKVKVTNMKNKEGIIKSLSVNVLENPNYFTYIDWGNNIEHEVQSNQNINIATVKTQNEIYRNQFRFIHRVDVTSEYEVKGSDIKDDNAIFNYTIVSRFGGEKTDKFSKTEIDSNNGKITMGDTPLGSSFEGGILLIKVTVTNATQPKAPAFVRNIPIFFNTPKVDSKPYILNGEEKKGNQTMICTPFVIKANPKTGKCSNFTTQIIGANKNTPIKCNSIYDMPKDKFVWEYYGPFTYCNFDNNDSHKNSTPLNGSSKADELLYQVWENCSTVTKTKKDPMRYYNEQGIPNITDLNKKACYLDQDEVKLVVIPDKIKGKDNQYAYGAMLAQLRYNIKNDIMDALKATTDNPSNPVFPLIIWFDETYEGN</sequence>
<evidence type="ECO:0000313" key="2">
    <source>
        <dbReference type="EMBL" id="RGT35467.1"/>
    </source>
</evidence>
<evidence type="ECO:0000256" key="1">
    <source>
        <dbReference type="SAM" id="SignalP"/>
    </source>
</evidence>
<name>A0A412NAL9_9BACE</name>